<evidence type="ECO:0000313" key="2">
    <source>
        <dbReference type="Proteomes" id="UP001177021"/>
    </source>
</evidence>
<dbReference type="EMBL" id="CASHSV030000034">
    <property type="protein sequence ID" value="CAJ2644241.1"/>
    <property type="molecule type" value="Genomic_DNA"/>
</dbReference>
<comment type="caution">
    <text evidence="1">The sequence shown here is derived from an EMBL/GenBank/DDBJ whole genome shotgun (WGS) entry which is preliminary data.</text>
</comment>
<sequence length="66" mass="7676">MLCNWLRKAAKQLQTTSEKFYLRTRSNLSIDGVYSFIKVHSFISYVHGIRTEARKVEVICLIIVVT</sequence>
<organism evidence="1 2">
    <name type="scientific">Trifolium pratense</name>
    <name type="common">Red clover</name>
    <dbReference type="NCBI Taxonomy" id="57577"/>
    <lineage>
        <taxon>Eukaryota</taxon>
        <taxon>Viridiplantae</taxon>
        <taxon>Streptophyta</taxon>
        <taxon>Embryophyta</taxon>
        <taxon>Tracheophyta</taxon>
        <taxon>Spermatophyta</taxon>
        <taxon>Magnoliopsida</taxon>
        <taxon>eudicotyledons</taxon>
        <taxon>Gunneridae</taxon>
        <taxon>Pentapetalae</taxon>
        <taxon>rosids</taxon>
        <taxon>fabids</taxon>
        <taxon>Fabales</taxon>
        <taxon>Fabaceae</taxon>
        <taxon>Papilionoideae</taxon>
        <taxon>50 kb inversion clade</taxon>
        <taxon>NPAAA clade</taxon>
        <taxon>Hologalegina</taxon>
        <taxon>IRL clade</taxon>
        <taxon>Trifolieae</taxon>
        <taxon>Trifolium</taxon>
    </lineage>
</organism>
<gene>
    <name evidence="1" type="ORF">MILVUS5_LOCUS13325</name>
</gene>
<dbReference type="Proteomes" id="UP001177021">
    <property type="component" value="Unassembled WGS sequence"/>
</dbReference>
<evidence type="ECO:0000313" key="1">
    <source>
        <dbReference type="EMBL" id="CAJ2644241.1"/>
    </source>
</evidence>
<accession>A0ACB0JGN6</accession>
<reference evidence="1" key="1">
    <citation type="submission" date="2023-10" db="EMBL/GenBank/DDBJ databases">
        <authorList>
            <person name="Rodriguez Cubillos JULIANA M."/>
            <person name="De Vega J."/>
        </authorList>
    </citation>
    <scope>NUCLEOTIDE SEQUENCE</scope>
</reference>
<keyword evidence="2" id="KW-1185">Reference proteome</keyword>
<proteinExistence type="predicted"/>
<name>A0ACB0JGN6_TRIPR</name>
<protein>
    <submittedName>
        <fullName evidence="1">Uncharacterized protein</fullName>
    </submittedName>
</protein>